<feature type="signal peptide" evidence="2">
    <location>
        <begin position="1"/>
        <end position="25"/>
    </location>
</feature>
<dbReference type="OrthoDB" id="8455587at2"/>
<feature type="compositionally biased region" description="Gly residues" evidence="1">
    <location>
        <begin position="31"/>
        <end position="43"/>
    </location>
</feature>
<dbReference type="RefSeq" id="WP_085771391.1">
    <property type="nucleotide sequence ID" value="NZ_AP027149.1"/>
</dbReference>
<feature type="chain" id="PRO_5012687244" evidence="2">
    <location>
        <begin position="26"/>
        <end position="138"/>
    </location>
</feature>
<keyword evidence="4" id="KW-1185">Reference proteome</keyword>
<evidence type="ECO:0000313" key="3">
    <source>
        <dbReference type="EMBL" id="ARN81297.1"/>
    </source>
</evidence>
<gene>
    <name evidence="3" type="ORF">B1812_09635</name>
</gene>
<evidence type="ECO:0000313" key="4">
    <source>
        <dbReference type="Proteomes" id="UP000193978"/>
    </source>
</evidence>
<keyword evidence="2" id="KW-0732">Signal</keyword>
<organism evidence="3 4">
    <name type="scientific">Methylocystis bryophila</name>
    <dbReference type="NCBI Taxonomy" id="655015"/>
    <lineage>
        <taxon>Bacteria</taxon>
        <taxon>Pseudomonadati</taxon>
        <taxon>Pseudomonadota</taxon>
        <taxon>Alphaproteobacteria</taxon>
        <taxon>Hyphomicrobiales</taxon>
        <taxon>Methylocystaceae</taxon>
        <taxon>Methylocystis</taxon>
    </lineage>
</organism>
<accession>A0A1W6MUQ1</accession>
<dbReference type="KEGG" id="mbry:B1812_09635"/>
<dbReference type="STRING" id="655015.B1812_09635"/>
<name>A0A1W6MUQ1_9HYPH</name>
<feature type="region of interest" description="Disordered" evidence="1">
    <location>
        <begin position="27"/>
        <end position="62"/>
    </location>
</feature>
<reference evidence="3 4" key="1">
    <citation type="submission" date="2017-02" db="EMBL/GenBank/DDBJ databases">
        <authorList>
            <person name="Peterson S.W."/>
        </authorList>
    </citation>
    <scope>NUCLEOTIDE SEQUENCE [LARGE SCALE GENOMIC DNA]</scope>
    <source>
        <strain evidence="3 4">S285</strain>
    </source>
</reference>
<protein>
    <submittedName>
        <fullName evidence="3">Uncharacterized protein</fullName>
    </submittedName>
</protein>
<dbReference type="AlphaFoldDB" id="A0A1W6MUQ1"/>
<dbReference type="EMBL" id="CP019948">
    <property type="protein sequence ID" value="ARN81297.1"/>
    <property type="molecule type" value="Genomic_DNA"/>
</dbReference>
<sequence length="138" mass="13851">MTTRSVVLAASIAALVLSLASPAAARRSSQQGGGDDGASGGRNDGVWTFNSTTTAGNCPALEPRDVTIQGGRVVSANGGASQPWGYVEGNGTFVARFTDANGHVSRANGRLAGSSGKGAWSSGSDYCGGRWTASRSGR</sequence>
<proteinExistence type="predicted"/>
<evidence type="ECO:0000256" key="1">
    <source>
        <dbReference type="SAM" id="MobiDB-lite"/>
    </source>
</evidence>
<dbReference type="Proteomes" id="UP000193978">
    <property type="component" value="Chromosome"/>
</dbReference>
<evidence type="ECO:0000256" key="2">
    <source>
        <dbReference type="SAM" id="SignalP"/>
    </source>
</evidence>